<feature type="signal peptide" evidence="1">
    <location>
        <begin position="1"/>
        <end position="16"/>
    </location>
</feature>
<dbReference type="EnsemblMetazoa" id="G9449.1">
    <property type="protein sequence ID" value="G9449.1:cds"/>
    <property type="gene ID" value="G9449"/>
</dbReference>
<reference evidence="2" key="1">
    <citation type="submission" date="2022-08" db="UniProtKB">
        <authorList>
            <consortium name="EnsemblMetazoa"/>
        </authorList>
    </citation>
    <scope>IDENTIFICATION</scope>
    <source>
        <strain evidence="2">05x7-T-G4-1.051#20</strain>
    </source>
</reference>
<dbReference type="SUPFAM" id="SSF49785">
    <property type="entry name" value="Galactose-binding domain-like"/>
    <property type="match status" value="1"/>
</dbReference>
<dbReference type="InterPro" id="IPR008979">
    <property type="entry name" value="Galactose-bd-like_sf"/>
</dbReference>
<accession>A0A8W8P3B8</accession>
<name>A0A8W8P3B8_MAGGI</name>
<organism evidence="2 3">
    <name type="scientific">Magallana gigas</name>
    <name type="common">Pacific oyster</name>
    <name type="synonym">Crassostrea gigas</name>
    <dbReference type="NCBI Taxonomy" id="29159"/>
    <lineage>
        <taxon>Eukaryota</taxon>
        <taxon>Metazoa</taxon>
        <taxon>Spiralia</taxon>
        <taxon>Lophotrochozoa</taxon>
        <taxon>Mollusca</taxon>
        <taxon>Bivalvia</taxon>
        <taxon>Autobranchia</taxon>
        <taxon>Pteriomorphia</taxon>
        <taxon>Ostreida</taxon>
        <taxon>Ostreoidea</taxon>
        <taxon>Ostreidae</taxon>
        <taxon>Magallana</taxon>
    </lineage>
</organism>
<protein>
    <recommendedName>
        <fullName evidence="4">Fucolectin tachylectin-4 pentraxin-1 domain-containing protein</fullName>
    </recommendedName>
</protein>
<dbReference type="PANTHER" id="PTHR45713:SF6">
    <property type="entry name" value="F5_8 TYPE C DOMAIN-CONTAINING PROTEIN"/>
    <property type="match status" value="1"/>
</dbReference>
<dbReference type="Proteomes" id="UP000005408">
    <property type="component" value="Unassembled WGS sequence"/>
</dbReference>
<keyword evidence="3" id="KW-1185">Reference proteome</keyword>
<dbReference type="AlphaFoldDB" id="A0A8W8P3B8"/>
<evidence type="ECO:0000313" key="2">
    <source>
        <dbReference type="EnsemblMetazoa" id="G9449.1:cds"/>
    </source>
</evidence>
<feature type="chain" id="PRO_5036447455" description="Fucolectin tachylectin-4 pentraxin-1 domain-containing protein" evidence="1">
    <location>
        <begin position="17"/>
        <end position="180"/>
    </location>
</feature>
<evidence type="ECO:0008006" key="4">
    <source>
        <dbReference type="Google" id="ProtNLM"/>
    </source>
</evidence>
<proteinExistence type="predicted"/>
<evidence type="ECO:0000256" key="1">
    <source>
        <dbReference type="SAM" id="SignalP"/>
    </source>
</evidence>
<dbReference type="InterPro" id="IPR051941">
    <property type="entry name" value="BG_Antigen-Binding_Lectin"/>
</dbReference>
<dbReference type="Gene3D" id="2.60.120.260">
    <property type="entry name" value="Galactose-binding domain-like"/>
    <property type="match status" value="1"/>
</dbReference>
<evidence type="ECO:0000313" key="3">
    <source>
        <dbReference type="Proteomes" id="UP000005408"/>
    </source>
</evidence>
<keyword evidence="1" id="KW-0732">Signal</keyword>
<dbReference type="PANTHER" id="PTHR45713">
    <property type="entry name" value="FTP DOMAIN-CONTAINING PROTEIN"/>
    <property type="match status" value="1"/>
</dbReference>
<sequence length="180" mass="20523">MASLCVFLGLVTLSHAYENVALNKPAYQLHPYNTEEQYDASNGVDGLKTNFSNFGGQCVLSANNKYTATWWVNLTSIYNIYNITIFYRTDNVPWQPTNGYRARFLGFSLYVSNTTDRLDGKLCFKDTNFNLTTIPPIFNTTCLLRGQYVIYYNERKGVGENPIGYDPYAFNELCEVEVFG</sequence>